<protein>
    <recommendedName>
        <fullName evidence="9">Formate hydrogenlyase</fullName>
    </recommendedName>
</protein>
<feature type="transmembrane region" description="Helical" evidence="6">
    <location>
        <begin position="154"/>
        <end position="175"/>
    </location>
</feature>
<comment type="subcellular location">
    <subcellularLocation>
        <location evidence="1">Cell membrane</location>
        <topology evidence="1">Multi-pass membrane protein</topology>
    </subcellularLocation>
</comment>
<feature type="transmembrane region" description="Helical" evidence="6">
    <location>
        <begin position="121"/>
        <end position="142"/>
    </location>
</feature>
<evidence type="ECO:0000313" key="7">
    <source>
        <dbReference type="EMBL" id="CAG2160867.1"/>
    </source>
</evidence>
<keyword evidence="4 6" id="KW-1133">Transmembrane helix</keyword>
<gene>
    <name evidence="7" type="ORF">LMG26411_07820</name>
</gene>
<feature type="transmembrane region" description="Helical" evidence="6">
    <location>
        <begin position="181"/>
        <end position="201"/>
    </location>
</feature>
<dbReference type="EMBL" id="CAJPVI010000096">
    <property type="protein sequence ID" value="CAG2160867.1"/>
    <property type="molecule type" value="Genomic_DNA"/>
</dbReference>
<name>A0ABM8TW33_9BURK</name>
<feature type="transmembrane region" description="Helical" evidence="6">
    <location>
        <begin position="32"/>
        <end position="53"/>
    </location>
</feature>
<comment type="caution">
    <text evidence="7">The sequence shown here is derived from an EMBL/GenBank/DDBJ whole genome shotgun (WGS) entry which is preliminary data.</text>
</comment>
<evidence type="ECO:0000256" key="2">
    <source>
        <dbReference type="ARBA" id="ARBA00022475"/>
    </source>
</evidence>
<feature type="transmembrane region" description="Helical" evidence="6">
    <location>
        <begin position="94"/>
        <end position="115"/>
    </location>
</feature>
<evidence type="ECO:0000256" key="6">
    <source>
        <dbReference type="SAM" id="Phobius"/>
    </source>
</evidence>
<reference evidence="7 8" key="1">
    <citation type="submission" date="2021-03" db="EMBL/GenBank/DDBJ databases">
        <authorList>
            <person name="Peeters C."/>
        </authorList>
    </citation>
    <scope>NUCLEOTIDE SEQUENCE [LARGE SCALE GENOMIC DNA]</scope>
    <source>
        <strain evidence="7 8">LMG 26411</strain>
    </source>
</reference>
<dbReference type="PANTHER" id="PTHR38601">
    <property type="entry name" value="HYDROGENASE-4 COMPONENT E"/>
    <property type="match status" value="1"/>
</dbReference>
<feature type="transmembrane region" description="Helical" evidence="6">
    <location>
        <begin position="6"/>
        <end position="25"/>
    </location>
</feature>
<evidence type="ECO:0000313" key="8">
    <source>
        <dbReference type="Proteomes" id="UP000672657"/>
    </source>
</evidence>
<dbReference type="PANTHER" id="PTHR38601:SF1">
    <property type="entry name" value="HYDROGENASE-4 COMPONENT E"/>
    <property type="match status" value="1"/>
</dbReference>
<organism evidence="7 8">
    <name type="scientific">Cupriavidus numazuensis</name>
    <dbReference type="NCBI Taxonomy" id="221992"/>
    <lineage>
        <taxon>Bacteria</taxon>
        <taxon>Pseudomonadati</taxon>
        <taxon>Pseudomonadota</taxon>
        <taxon>Betaproteobacteria</taxon>
        <taxon>Burkholderiales</taxon>
        <taxon>Burkholderiaceae</taxon>
        <taxon>Cupriavidus</taxon>
    </lineage>
</organism>
<proteinExistence type="predicted"/>
<dbReference type="Proteomes" id="UP000672657">
    <property type="component" value="Unassembled WGS sequence"/>
</dbReference>
<accession>A0ABM8TW33</accession>
<keyword evidence="3 6" id="KW-0812">Transmembrane</keyword>
<keyword evidence="8" id="KW-1185">Reference proteome</keyword>
<evidence type="ECO:0000256" key="5">
    <source>
        <dbReference type="ARBA" id="ARBA00023136"/>
    </source>
</evidence>
<evidence type="ECO:0000256" key="3">
    <source>
        <dbReference type="ARBA" id="ARBA00022692"/>
    </source>
</evidence>
<sequence>MSALLTQFVNLLGAVLLILAFAMIAQRRILSLIHLFTLQGMTLALATAVVGYVTAQPHLYLSSGLTLILKVLLIPYLLHRIIDRLQIRWDVETLINIPTTMLIGILVVIFAFNLAMPITRLSLKLASGTLGIALACVLLSFLMMITRSKAVPQVIGFLAMENGLFFAATAATYGMPMVVELGIALDVLIGVLILGVFMFQIRAQFDSLDIRNLEQLKED</sequence>
<evidence type="ECO:0000256" key="1">
    <source>
        <dbReference type="ARBA" id="ARBA00004651"/>
    </source>
</evidence>
<evidence type="ECO:0008006" key="9">
    <source>
        <dbReference type="Google" id="ProtNLM"/>
    </source>
</evidence>
<evidence type="ECO:0000256" key="4">
    <source>
        <dbReference type="ARBA" id="ARBA00022989"/>
    </source>
</evidence>
<dbReference type="RefSeq" id="WP_211958549.1">
    <property type="nucleotide sequence ID" value="NZ_CAJPVI010000096.1"/>
</dbReference>
<feature type="transmembrane region" description="Helical" evidence="6">
    <location>
        <begin position="59"/>
        <end position="82"/>
    </location>
</feature>
<keyword evidence="5 6" id="KW-0472">Membrane</keyword>
<dbReference type="InterPro" id="IPR038730">
    <property type="entry name" value="HyfE-like"/>
</dbReference>
<keyword evidence="2" id="KW-1003">Cell membrane</keyword>